<comment type="caution">
    <text evidence="2">The sequence shown here is derived from an EMBL/GenBank/DDBJ whole genome shotgun (WGS) entry which is preliminary data.</text>
</comment>
<gene>
    <name evidence="2" type="ORF">ESCO_002781</name>
</gene>
<evidence type="ECO:0000256" key="1">
    <source>
        <dbReference type="SAM" id="Phobius"/>
    </source>
</evidence>
<name>A0A0M8MZV7_ESCWE</name>
<feature type="transmembrane region" description="Helical" evidence="1">
    <location>
        <begin position="47"/>
        <end position="68"/>
    </location>
</feature>
<dbReference type="AlphaFoldDB" id="A0A0M8MZV7"/>
<keyword evidence="1" id="KW-0812">Transmembrane</keyword>
<keyword evidence="3" id="KW-1185">Reference proteome</keyword>
<dbReference type="Proteomes" id="UP000053831">
    <property type="component" value="Unassembled WGS sequence"/>
</dbReference>
<accession>A0A0M8MZV7</accession>
<proteinExistence type="predicted"/>
<sequence>MSAVDGVVVIVVCFGLSVGPLSAFVGAEVEDDGMSLDLKFSWNMGAYSTIVREAVTLATAPLVAVVIFEMMSGKTCVATLVTVVPSQSAVRIGVLDATVETQVLPFRLSQAKPLEVLYSRLN</sequence>
<organism evidence="2 3">
    <name type="scientific">Escovopsis weberi</name>
    <dbReference type="NCBI Taxonomy" id="150374"/>
    <lineage>
        <taxon>Eukaryota</taxon>
        <taxon>Fungi</taxon>
        <taxon>Dikarya</taxon>
        <taxon>Ascomycota</taxon>
        <taxon>Pezizomycotina</taxon>
        <taxon>Sordariomycetes</taxon>
        <taxon>Hypocreomycetidae</taxon>
        <taxon>Hypocreales</taxon>
        <taxon>Hypocreaceae</taxon>
        <taxon>Escovopsis</taxon>
    </lineage>
</organism>
<protein>
    <submittedName>
        <fullName evidence="2">Uncharacterized protein</fullName>
    </submittedName>
</protein>
<keyword evidence="1" id="KW-1133">Transmembrane helix</keyword>
<reference evidence="2 3" key="1">
    <citation type="submission" date="2015-07" db="EMBL/GenBank/DDBJ databases">
        <title>The genome of the fungus Escovopsis weberi, a specialized disease agent of ant agriculture.</title>
        <authorList>
            <person name="de Man T.J."/>
            <person name="Stajich J.E."/>
            <person name="Kubicek C.P."/>
            <person name="Chenthamara K."/>
            <person name="Atanasova L."/>
            <person name="Druzhinina I.S."/>
            <person name="Birnbaum S."/>
            <person name="Barribeau S.M."/>
            <person name="Teiling C."/>
            <person name="Suen G."/>
            <person name="Currie C."/>
            <person name="Gerardo N.M."/>
        </authorList>
    </citation>
    <scope>NUCLEOTIDE SEQUENCE [LARGE SCALE GENOMIC DNA]</scope>
</reference>
<evidence type="ECO:0000313" key="2">
    <source>
        <dbReference type="EMBL" id="KOS17654.1"/>
    </source>
</evidence>
<keyword evidence="1" id="KW-0472">Membrane</keyword>
<evidence type="ECO:0000313" key="3">
    <source>
        <dbReference type="Proteomes" id="UP000053831"/>
    </source>
</evidence>
<dbReference type="EMBL" id="LGSR01000022">
    <property type="protein sequence ID" value="KOS17654.1"/>
    <property type="molecule type" value="Genomic_DNA"/>
</dbReference>